<sequence length="171" mass="19011">MNQSECLDFLTRHQPMPADDDWDAECEALDEVVRYLTEHPGIEALPLLLTVFGPGDGYGVYQTIEVAVIQYRAEDVVPLLLENLGSPARDIVYWNAQIAANFPDERLIDPLSILVRSADEDIQAASLIAVGQIKSPRVLALLEEVSRSPLTEEIRELVGNLIDDQRQADIS</sequence>
<dbReference type="OrthoDB" id="6636872at2"/>
<dbReference type="Pfam" id="PF13646">
    <property type="entry name" value="HEAT_2"/>
    <property type="match status" value="1"/>
</dbReference>
<reference evidence="1 2" key="1">
    <citation type="submission" date="2019-02" db="EMBL/GenBank/DDBJ databases">
        <title>Deep-cultivation of Planctomycetes and their phenomic and genomic characterization uncovers novel biology.</title>
        <authorList>
            <person name="Wiegand S."/>
            <person name="Jogler M."/>
            <person name="Boedeker C."/>
            <person name="Pinto D."/>
            <person name="Vollmers J."/>
            <person name="Rivas-Marin E."/>
            <person name="Kohn T."/>
            <person name="Peeters S.H."/>
            <person name="Heuer A."/>
            <person name="Rast P."/>
            <person name="Oberbeckmann S."/>
            <person name="Bunk B."/>
            <person name="Jeske O."/>
            <person name="Meyerdierks A."/>
            <person name="Storesund J.E."/>
            <person name="Kallscheuer N."/>
            <person name="Luecker S."/>
            <person name="Lage O.M."/>
            <person name="Pohl T."/>
            <person name="Merkel B.J."/>
            <person name="Hornburger P."/>
            <person name="Mueller R.-W."/>
            <person name="Bruemmer F."/>
            <person name="Labrenz M."/>
            <person name="Spormann A.M."/>
            <person name="Op den Camp H."/>
            <person name="Overmann J."/>
            <person name="Amann R."/>
            <person name="Jetten M.S.M."/>
            <person name="Mascher T."/>
            <person name="Medema M.H."/>
            <person name="Devos D.P."/>
            <person name="Kaster A.-K."/>
            <person name="Ovreas L."/>
            <person name="Rohde M."/>
            <person name="Galperin M.Y."/>
            <person name="Jogler C."/>
        </authorList>
    </citation>
    <scope>NUCLEOTIDE SEQUENCE [LARGE SCALE GENOMIC DNA]</scope>
    <source>
        <strain evidence="1 2">HG66A1</strain>
    </source>
</reference>
<evidence type="ECO:0000313" key="2">
    <source>
        <dbReference type="Proteomes" id="UP000320421"/>
    </source>
</evidence>
<keyword evidence="2" id="KW-1185">Reference proteome</keyword>
<gene>
    <name evidence="1" type="ORF">HG66A1_07590</name>
</gene>
<dbReference type="Proteomes" id="UP000320421">
    <property type="component" value="Chromosome"/>
</dbReference>
<dbReference type="SUPFAM" id="SSF48371">
    <property type="entry name" value="ARM repeat"/>
    <property type="match status" value="1"/>
</dbReference>
<dbReference type="EMBL" id="CP036266">
    <property type="protein sequence ID" value="QDT18996.1"/>
    <property type="molecule type" value="Genomic_DNA"/>
</dbReference>
<proteinExistence type="predicted"/>
<accession>A0A517PHY8</accession>
<dbReference type="RefSeq" id="WP_145180906.1">
    <property type="nucleotide sequence ID" value="NZ_CP036266.1"/>
</dbReference>
<organism evidence="1 2">
    <name type="scientific">Gimesia chilikensis</name>
    <dbReference type="NCBI Taxonomy" id="2605989"/>
    <lineage>
        <taxon>Bacteria</taxon>
        <taxon>Pseudomonadati</taxon>
        <taxon>Planctomycetota</taxon>
        <taxon>Planctomycetia</taxon>
        <taxon>Planctomycetales</taxon>
        <taxon>Planctomycetaceae</taxon>
        <taxon>Gimesia</taxon>
    </lineage>
</organism>
<name>A0A517PHY8_9PLAN</name>
<dbReference type="InterPro" id="IPR016024">
    <property type="entry name" value="ARM-type_fold"/>
</dbReference>
<evidence type="ECO:0008006" key="3">
    <source>
        <dbReference type="Google" id="ProtNLM"/>
    </source>
</evidence>
<evidence type="ECO:0000313" key="1">
    <source>
        <dbReference type="EMBL" id="QDT18996.1"/>
    </source>
</evidence>
<dbReference type="AlphaFoldDB" id="A0A517PHY8"/>
<dbReference type="Gene3D" id="1.25.10.10">
    <property type="entry name" value="Leucine-rich Repeat Variant"/>
    <property type="match status" value="1"/>
</dbReference>
<protein>
    <recommendedName>
        <fullName evidence="3">HEAT repeat domain-containing protein</fullName>
    </recommendedName>
</protein>
<dbReference type="InterPro" id="IPR011989">
    <property type="entry name" value="ARM-like"/>
</dbReference>